<evidence type="ECO:0000313" key="3">
    <source>
        <dbReference type="Proteomes" id="UP000502823"/>
    </source>
</evidence>
<reference evidence="3" key="1">
    <citation type="submission" date="2020-01" db="EMBL/GenBank/DDBJ databases">
        <title>Draft genome sequence of the Termite Coptotermes fromosanus.</title>
        <authorList>
            <person name="Itakura S."/>
            <person name="Yosikawa Y."/>
            <person name="Umezawa K."/>
        </authorList>
    </citation>
    <scope>NUCLEOTIDE SEQUENCE [LARGE SCALE GENOMIC DNA]</scope>
</reference>
<gene>
    <name evidence="2" type="ORF">Cfor_04526</name>
</gene>
<feature type="region of interest" description="Disordered" evidence="1">
    <location>
        <begin position="78"/>
        <end position="97"/>
    </location>
</feature>
<proteinExistence type="predicted"/>
<keyword evidence="3" id="KW-1185">Reference proteome</keyword>
<protein>
    <submittedName>
        <fullName evidence="2">Uncharacterized protein</fullName>
    </submittedName>
</protein>
<feature type="non-terminal residue" evidence="2">
    <location>
        <position position="97"/>
    </location>
</feature>
<organism evidence="2 3">
    <name type="scientific">Coptotermes formosanus</name>
    <name type="common">Formosan subterranean termite</name>
    <dbReference type="NCBI Taxonomy" id="36987"/>
    <lineage>
        <taxon>Eukaryota</taxon>
        <taxon>Metazoa</taxon>
        <taxon>Ecdysozoa</taxon>
        <taxon>Arthropoda</taxon>
        <taxon>Hexapoda</taxon>
        <taxon>Insecta</taxon>
        <taxon>Pterygota</taxon>
        <taxon>Neoptera</taxon>
        <taxon>Polyneoptera</taxon>
        <taxon>Dictyoptera</taxon>
        <taxon>Blattodea</taxon>
        <taxon>Blattoidea</taxon>
        <taxon>Termitoidae</taxon>
        <taxon>Rhinotermitidae</taxon>
        <taxon>Coptotermes</taxon>
    </lineage>
</organism>
<dbReference type="Proteomes" id="UP000502823">
    <property type="component" value="Unassembled WGS sequence"/>
</dbReference>
<feature type="compositionally biased region" description="Basic and acidic residues" evidence="1">
    <location>
        <begin position="1"/>
        <end position="24"/>
    </location>
</feature>
<feature type="region of interest" description="Disordered" evidence="1">
    <location>
        <begin position="1"/>
        <end position="66"/>
    </location>
</feature>
<name>A0A6L2PP06_COPFO</name>
<dbReference type="EMBL" id="BLKM01004697">
    <property type="protein sequence ID" value="GFG32185.1"/>
    <property type="molecule type" value="Genomic_DNA"/>
</dbReference>
<evidence type="ECO:0000313" key="2">
    <source>
        <dbReference type="EMBL" id="GFG32185.1"/>
    </source>
</evidence>
<dbReference type="AlphaFoldDB" id="A0A6L2PP06"/>
<accession>A0A6L2PP06</accession>
<comment type="caution">
    <text evidence="2">The sequence shown here is derived from an EMBL/GenBank/DDBJ whole genome shotgun (WGS) entry which is preliminary data.</text>
</comment>
<sequence>MSAWVEEHKDSKLIAEGHKSKTVDVSDTDSEFEVKTNHTKRPLTDSDDDFPTKRKPPQTLKEVSSDAMFDSLISGSVSKEGAATGVSSEVAAPQKKQ</sequence>
<dbReference type="InParanoid" id="A0A6L2PP06"/>
<evidence type="ECO:0000256" key="1">
    <source>
        <dbReference type="SAM" id="MobiDB-lite"/>
    </source>
</evidence>